<dbReference type="Pfam" id="PF00225">
    <property type="entry name" value="Kinesin"/>
    <property type="match status" value="1"/>
</dbReference>
<dbReference type="SMART" id="SM00129">
    <property type="entry name" value="KISc"/>
    <property type="match status" value="1"/>
</dbReference>
<feature type="compositionally biased region" description="Basic and acidic residues" evidence="18">
    <location>
        <begin position="2439"/>
        <end position="2459"/>
    </location>
</feature>
<dbReference type="InterPro" id="IPR000219">
    <property type="entry name" value="DH_dom"/>
</dbReference>
<evidence type="ECO:0000256" key="11">
    <source>
        <dbReference type="ARBA" id="ARBA00023054"/>
    </source>
</evidence>
<reference evidence="22 23" key="1">
    <citation type="journal article" date="2021" name="Sci. Rep.">
        <title>Chromosome anchoring in Senegalese sole (Solea senegalensis) reveals sex-associated markers and genome rearrangements in flatfish.</title>
        <authorList>
            <person name="Guerrero-Cozar I."/>
            <person name="Gomez-Garrido J."/>
            <person name="Berbel C."/>
            <person name="Martinez-Blanch J.F."/>
            <person name="Alioto T."/>
            <person name="Claros M.G."/>
            <person name="Gagnaire P.A."/>
            <person name="Manchado M."/>
        </authorList>
    </citation>
    <scope>NUCLEOTIDE SEQUENCE [LARGE SCALE GENOMIC DNA]</scope>
    <source>
        <strain evidence="22">Sse05_10M</strain>
    </source>
</reference>
<dbReference type="CDD" id="cd23649">
    <property type="entry name" value="Khc_CBD_cc"/>
    <property type="match status" value="1"/>
</dbReference>
<evidence type="ECO:0000256" key="14">
    <source>
        <dbReference type="ARBA" id="ARBA00023315"/>
    </source>
</evidence>
<feature type="region of interest" description="Disordered" evidence="18">
    <location>
        <begin position="666"/>
        <end position="715"/>
    </location>
</feature>
<dbReference type="PANTHER" id="PTHR45845:SF2">
    <property type="entry name" value="RIKEN CDNA D630003M21 GENE"/>
    <property type="match status" value="1"/>
</dbReference>
<keyword evidence="6" id="KW-0493">Microtubule</keyword>
<dbReference type="GO" id="GO:0005856">
    <property type="term" value="C:cytoskeleton"/>
    <property type="evidence" value="ECO:0007669"/>
    <property type="project" value="UniProtKB-SubCell"/>
</dbReference>
<feature type="domain" description="Kinesin motor" evidence="21">
    <location>
        <begin position="9"/>
        <end position="327"/>
    </location>
</feature>
<keyword evidence="7" id="KW-0479">Metal-binding</keyword>
<dbReference type="PROSITE" id="PS50010">
    <property type="entry name" value="DH_2"/>
    <property type="match status" value="1"/>
</dbReference>
<dbReference type="EC" id="2.3.2.13" evidence="15"/>
<dbReference type="PROSITE" id="PS00411">
    <property type="entry name" value="KINESIN_MOTOR_1"/>
    <property type="match status" value="1"/>
</dbReference>
<evidence type="ECO:0000256" key="2">
    <source>
        <dbReference type="ARBA" id="ARBA00004245"/>
    </source>
</evidence>
<feature type="compositionally biased region" description="Basic and acidic residues" evidence="18">
    <location>
        <begin position="1501"/>
        <end position="1510"/>
    </location>
</feature>
<feature type="region of interest" description="Disordered" evidence="18">
    <location>
        <begin position="1229"/>
        <end position="1283"/>
    </location>
</feature>
<keyword evidence="23" id="KW-1185">Reference proteome</keyword>
<dbReference type="PROSITE" id="PS00547">
    <property type="entry name" value="TRANSGLUTAMINASES"/>
    <property type="match status" value="1"/>
</dbReference>
<evidence type="ECO:0000256" key="15">
    <source>
        <dbReference type="ARBA" id="ARBA00024222"/>
    </source>
</evidence>
<dbReference type="CDD" id="cd00160">
    <property type="entry name" value="RhoGEF"/>
    <property type="match status" value="1"/>
</dbReference>
<evidence type="ECO:0000259" key="20">
    <source>
        <dbReference type="PROSITE" id="PS50010"/>
    </source>
</evidence>
<keyword evidence="12 16" id="KW-0505">Motor protein</keyword>
<feature type="compositionally biased region" description="Low complexity" evidence="18">
    <location>
        <begin position="1274"/>
        <end position="1283"/>
    </location>
</feature>
<evidence type="ECO:0000256" key="5">
    <source>
        <dbReference type="ARBA" id="ARBA00022679"/>
    </source>
</evidence>
<dbReference type="GO" id="GO:0005085">
    <property type="term" value="F:guanyl-nucleotide exchange factor activity"/>
    <property type="evidence" value="ECO:0007669"/>
    <property type="project" value="InterPro"/>
</dbReference>
<dbReference type="InterPro" id="IPR019821">
    <property type="entry name" value="Kinesin_motor_CS"/>
</dbReference>
<dbReference type="GO" id="GO:0005524">
    <property type="term" value="F:ATP binding"/>
    <property type="evidence" value="ECO:0007669"/>
    <property type="project" value="UniProtKB-UniRule"/>
</dbReference>
<dbReference type="CDD" id="cd13242">
    <property type="entry name" value="PH_puratrophin-1"/>
    <property type="match status" value="1"/>
</dbReference>
<evidence type="ECO:0000256" key="8">
    <source>
        <dbReference type="ARBA" id="ARBA00022741"/>
    </source>
</evidence>
<keyword evidence="10 16" id="KW-0067">ATP-binding</keyword>
<proteinExistence type="inferred from homology"/>
<feature type="coiled-coil region" evidence="17">
    <location>
        <begin position="332"/>
        <end position="373"/>
    </location>
</feature>
<evidence type="ECO:0000259" key="21">
    <source>
        <dbReference type="PROSITE" id="PS50067"/>
    </source>
</evidence>
<dbReference type="PROSITE" id="PS50003">
    <property type="entry name" value="PH_DOMAIN"/>
    <property type="match status" value="1"/>
</dbReference>
<dbReference type="InterPro" id="IPR008958">
    <property type="entry name" value="Transglutaminase_C"/>
</dbReference>
<dbReference type="InterPro" id="IPR001102">
    <property type="entry name" value="Transglutaminase_N"/>
</dbReference>
<evidence type="ECO:0000256" key="4">
    <source>
        <dbReference type="ARBA" id="ARBA00022490"/>
    </source>
</evidence>
<keyword evidence="11 17" id="KW-0175">Coiled coil</keyword>
<keyword evidence="4" id="KW-0963">Cytoplasm</keyword>
<dbReference type="Pfam" id="PF01841">
    <property type="entry name" value="Transglut_core"/>
    <property type="match status" value="1"/>
</dbReference>
<dbReference type="InterPro" id="IPR059182">
    <property type="entry name" value="Khc_C"/>
</dbReference>
<feature type="coiled-coil region" evidence="17">
    <location>
        <begin position="482"/>
        <end position="547"/>
    </location>
</feature>
<evidence type="ECO:0000313" key="23">
    <source>
        <dbReference type="Proteomes" id="UP000693946"/>
    </source>
</evidence>
<keyword evidence="13" id="KW-0206">Cytoskeleton</keyword>
<gene>
    <name evidence="22" type="ORF">JOB18_032771</name>
</gene>
<feature type="domain" description="PH" evidence="19">
    <location>
        <begin position="2809"/>
        <end position="2916"/>
    </location>
</feature>
<evidence type="ECO:0000256" key="16">
    <source>
        <dbReference type="PROSITE-ProRule" id="PRU00283"/>
    </source>
</evidence>
<dbReference type="PROSITE" id="PS50067">
    <property type="entry name" value="KINESIN_MOTOR_2"/>
    <property type="match status" value="1"/>
</dbReference>
<feature type="region of interest" description="Disordered" evidence="18">
    <location>
        <begin position="1739"/>
        <end position="1768"/>
    </location>
</feature>
<dbReference type="InterPro" id="IPR002931">
    <property type="entry name" value="Transglutaminase-like"/>
</dbReference>
<keyword evidence="5" id="KW-0808">Transferase</keyword>
<evidence type="ECO:0000256" key="13">
    <source>
        <dbReference type="ARBA" id="ARBA00023212"/>
    </source>
</evidence>
<dbReference type="FunFam" id="3.90.260.10:FF:000001">
    <property type="entry name" value="Protein-glutamine gamma-glutamyltransferase 2"/>
    <property type="match status" value="1"/>
</dbReference>
<evidence type="ECO:0000256" key="7">
    <source>
        <dbReference type="ARBA" id="ARBA00022723"/>
    </source>
</evidence>
<dbReference type="Pfam" id="PF22697">
    <property type="entry name" value="SOS1_NGEF_PH"/>
    <property type="match status" value="1"/>
</dbReference>
<evidence type="ECO:0000259" key="19">
    <source>
        <dbReference type="PROSITE" id="PS50003"/>
    </source>
</evidence>
<dbReference type="GO" id="GO:0003810">
    <property type="term" value="F:protein-glutamine gamma-glutamyltransferase activity"/>
    <property type="evidence" value="ECO:0007669"/>
    <property type="project" value="UniProtKB-EC"/>
</dbReference>
<evidence type="ECO:0000256" key="12">
    <source>
        <dbReference type="ARBA" id="ARBA00023175"/>
    </source>
</evidence>
<dbReference type="GO" id="GO:0046872">
    <property type="term" value="F:metal ion binding"/>
    <property type="evidence" value="ECO:0007669"/>
    <property type="project" value="UniProtKB-KW"/>
</dbReference>
<dbReference type="Pfam" id="PF00621">
    <property type="entry name" value="RhoGEF"/>
    <property type="match status" value="1"/>
</dbReference>
<feature type="region of interest" description="Disordered" evidence="18">
    <location>
        <begin position="2496"/>
        <end position="2516"/>
    </location>
</feature>
<feature type="compositionally biased region" description="Low complexity" evidence="18">
    <location>
        <begin position="2980"/>
        <end position="3010"/>
    </location>
</feature>
<name>A0AAV6SUB1_SOLSE</name>
<feature type="region of interest" description="Disordered" evidence="18">
    <location>
        <begin position="2388"/>
        <end position="2463"/>
    </location>
</feature>
<dbReference type="Pfam" id="PF00927">
    <property type="entry name" value="Transglut_C"/>
    <property type="match status" value="2"/>
</dbReference>
<dbReference type="SMART" id="SM00233">
    <property type="entry name" value="PH"/>
    <property type="match status" value="1"/>
</dbReference>
<evidence type="ECO:0000256" key="3">
    <source>
        <dbReference type="ARBA" id="ARBA00005968"/>
    </source>
</evidence>
<evidence type="ECO:0000256" key="10">
    <source>
        <dbReference type="ARBA" id="ARBA00022840"/>
    </source>
</evidence>
<keyword evidence="8 16" id="KW-0547">Nucleotide-binding</keyword>
<feature type="compositionally biased region" description="Basic and acidic residues" evidence="18">
    <location>
        <begin position="666"/>
        <end position="695"/>
    </location>
</feature>
<dbReference type="InterPro" id="IPR001849">
    <property type="entry name" value="PH_domain"/>
</dbReference>
<dbReference type="EMBL" id="JAGKHQ010000003">
    <property type="protein sequence ID" value="KAG7520613.1"/>
    <property type="molecule type" value="Genomic_DNA"/>
</dbReference>
<feature type="coiled-coil region" evidence="17">
    <location>
        <begin position="830"/>
        <end position="910"/>
    </location>
</feature>
<evidence type="ECO:0000256" key="1">
    <source>
        <dbReference type="ARBA" id="ARBA00001913"/>
    </source>
</evidence>
<comment type="similarity">
    <text evidence="16">Belongs to the TRAFAC class myosin-kinesin ATPase superfamily. Kinesin family.</text>
</comment>
<dbReference type="PANTHER" id="PTHR45845">
    <property type="entry name" value="RHO GUANINE NUCLEOTIDE EXCHANGE FACTOR-RELATED"/>
    <property type="match status" value="1"/>
</dbReference>
<dbReference type="GO" id="GO:0007018">
    <property type="term" value="P:microtubule-based movement"/>
    <property type="evidence" value="ECO:0007669"/>
    <property type="project" value="InterPro"/>
</dbReference>
<comment type="subcellular location">
    <subcellularLocation>
        <location evidence="2">Cytoplasm</location>
        <location evidence="2">Cytoskeleton</location>
    </subcellularLocation>
</comment>
<evidence type="ECO:0000256" key="9">
    <source>
        <dbReference type="ARBA" id="ARBA00022837"/>
    </source>
</evidence>
<feature type="compositionally biased region" description="Polar residues" evidence="18">
    <location>
        <begin position="2388"/>
        <end position="2405"/>
    </location>
</feature>
<dbReference type="InterPro" id="IPR001752">
    <property type="entry name" value="Kinesin_motor_dom"/>
</dbReference>
<dbReference type="InterPro" id="IPR013808">
    <property type="entry name" value="Transglutaminase_AS"/>
</dbReference>
<dbReference type="GO" id="GO:0003777">
    <property type="term" value="F:microtubule motor activity"/>
    <property type="evidence" value="ECO:0007669"/>
    <property type="project" value="InterPro"/>
</dbReference>
<evidence type="ECO:0000256" key="18">
    <source>
        <dbReference type="SAM" id="MobiDB-lite"/>
    </source>
</evidence>
<feature type="compositionally biased region" description="Polar residues" evidence="18">
    <location>
        <begin position="2421"/>
        <end position="2435"/>
    </location>
</feature>
<evidence type="ECO:0000256" key="6">
    <source>
        <dbReference type="ARBA" id="ARBA00022701"/>
    </source>
</evidence>
<dbReference type="FunFam" id="2.60.40.10:FF:000090">
    <property type="entry name" value="Protein-glutamine gamma-glutamyltransferase 2"/>
    <property type="match status" value="1"/>
</dbReference>
<dbReference type="CDD" id="cd01369">
    <property type="entry name" value="KISc_KHC_KIF5"/>
    <property type="match status" value="1"/>
</dbReference>
<feature type="region of interest" description="Disordered" evidence="18">
    <location>
        <begin position="1421"/>
        <end position="1515"/>
    </location>
</feature>
<dbReference type="Proteomes" id="UP000693946">
    <property type="component" value="Linkage Group LG11"/>
</dbReference>
<keyword evidence="9" id="KW-0106">Calcium</keyword>
<organism evidence="22 23">
    <name type="scientific">Solea senegalensis</name>
    <name type="common">Senegalese sole</name>
    <dbReference type="NCBI Taxonomy" id="28829"/>
    <lineage>
        <taxon>Eukaryota</taxon>
        <taxon>Metazoa</taxon>
        <taxon>Chordata</taxon>
        <taxon>Craniata</taxon>
        <taxon>Vertebrata</taxon>
        <taxon>Euteleostomi</taxon>
        <taxon>Actinopterygii</taxon>
        <taxon>Neopterygii</taxon>
        <taxon>Teleostei</taxon>
        <taxon>Neoteleostei</taxon>
        <taxon>Acanthomorphata</taxon>
        <taxon>Carangaria</taxon>
        <taxon>Pleuronectiformes</taxon>
        <taxon>Pleuronectoidei</taxon>
        <taxon>Soleidae</taxon>
        <taxon>Solea</taxon>
    </lineage>
</organism>
<feature type="compositionally biased region" description="Pro residues" evidence="18">
    <location>
        <begin position="1231"/>
        <end position="1244"/>
    </location>
</feature>
<accession>A0AAV6SUB1</accession>
<sequence>MADVPAECNIKVLCRFRPLNQSEIIRGDQFLPKFQADDTVVVGGKSFVFDRVFPTNTTQEQVYNTCAKQIVKDVLSGYNGTIFAYGQTSSGKTHTMEGKLHDPHQMGIIPRIAEDIFNHIFAMDENLEFHIKVSYFEIYMDKIRDLLDVTKTNLSVHEDKNRVPFVKGCTERFVSSPDEVMDLIDEGKSNRHVAVTNMNEHSSRSHSIFLINIKQEHVETEQKLCGKLYLVDLAGSEKVSKTGAAGAVLDEAKNINKSLSALGNVISALAEGTKSHVPYRDSKMTRILQDSLGGNCRTTMFICCSPSSYNDAETKSTLMFGQRAKTIRNTASINLELTAEQWKRKYEKEKEKNKTMKETIQRLEAELNRWRNGEDVPETERTTSEVVTRIETVEERPILDNDTSSIVVRISEEERQKYEEEIRKLYKQLDDKDDEINLQCQLVEKLKQQMLDQDELLASSRGDGDKVQAELGRLQVESDCAKAEVKEVLQALEELAINYDQKSLEVEEKGLQNQLLADQLAQKMASLMELEAELSRMQEVSGQQRKRIADVLNGLMRDLSEFSTIVGNGEIKLPVEISGAIEEEFTVARLYISKIKSEVKSMVKRCRQLENMQLECHRKMEETGRELSSCQLLISQHEAKIRSLTEYMQSVEQKKRLLEESHDSLSEELAKLQEQDNSLLEEKDSEKGETEEGNVKKSVRQQGESHRGLHHKQLTRLRDEINEKQRVIDELTDRNSKMELELAQVRADFERLKSQDSTKSERLEELSFLHERHEQTKQDLKGLEETVARELQTLHNLRKLFVQDLTSRVKKSSEMEPDDSGGSCTQKQKISFLENNLDQLTKVHKQLVSDNADLRCELPKLEKRLRSTAERVKALETALRDAKEGAMLDRRRYQQEVDRIKDAMRAKNALRRPHAAQIAKPVRPKQLPVCSPTNPYMRATEQTNTYSNVLFQGSASQPSASTVSSNPNSIQTNPISTALGYRAGRYNGDTLECYPLNIDNGNNISETRDINDNRSDVHCGMWTRGATRKNLDSLEGSIQNVLSVLYPPFEATAPTLLSQLFQIIDSRFEGDALRCLLDFLVPAKHILDTVQQAACAQYSNVLFLYEGWPLCLHDQVVVHLAPINPQLLQPGDFYLQVAPFCDQSARIVICSLLEEEGLRVEVVEETPIPETSYPCIFSSGWLKEINQGRHGTPLRQCLLAREQGVVRLPWVQVAVPDFVDVPQCGSSMASAPPPPLQPLLPSPSPHLSDKSLSNSSFPLSPAKESAPKHCNVTSQNSASSSSSHASAFSVETRICPAKHGIAVSLCLVDATTASSSCRLVKLKETETEPKPIGWVSPNTWDSRITRSDTVAITTAVSSTHTPVSTNICKVADKSVLNENTDKDKSVQVGQITAEGEYIDVLQATMLFSKCQFVTEEKQKLGMQMQPHTQTEAQRRAQMQPHAQLEPYRQSQRQPNPQMPPLEHVQLPSNPQTHNHSRSEAPAALMHNVSTETGPPSAPHHSQSDHFHPDSQEPSQCVRTVRFSEKPCTPCMKRRQGGKSSRAQDLRCRYRDSYQAALKNPVTIGQKTEGGSMLAVVEEDGDVSQCVDSQRPTGTKTVDPWCNVQGVWCDSGNQTQSPFSGTICNESGEKNTGPCWKPGDSHIAPCTEHRGANPLKYGDRSHQPAKNNTVLFRKPGYAHCAKPVNGNISAAGPRIHTKDLLNSNDPWQSHGIYAKHPGLQFSSSETSGINMNLMPRERLGNRSNSSGVGPNISNYPKVPQNRQESVSDGRCSSLSTAVVDTSEKCELVIVEGQKVRRRETNDACAEVPQLHVVKCKNSTAFGLVSPKINRRRLVIPDPGNIFTTSRNHHPLENPSQTDPPAAADMQKFFQPVSACPRPDHLPLGSPDPTAHLIYLGVAALTGGRDRTGRAIVEVYGDHQGWRPAVTSQGLCQMLLYFHLITRREIREAGLTLIFDARKTSPRPQVYKALMALQEHSPQVLNSLVLLVDKDNSLRPERCPGVQTDTLSMKALLKLVEGSQLSSHLDGTLCHSYYDWMELHQKLFPFVSDLHEASSLLLSAISKLEEPQRMDTVQSVHQCMMDQRTLMKDVLEDSRLVSLQREGGAILARLRRESDLKYPHCDDLSDAVDSVTSLYNHMEEQVHVLVQKSNVSLEHLEHLMQVREMEGCFTQMQQWYNIEGERHLLEAESVEDSGDRLEQILNSFTGFLIEANDRRHHAMSLVSEAERLQWSGSSYPETETFRTFVSTFTSGLDDFLSRAEACGRALQIMVNVCDFCEQAVALASECSDYLDQSQTNSQPIQHQSNDGSILQNFHDRFLQFSPERFQEVKVQASALQGSRGMRVWNIAWLRCQEARQQLQERIRDVDEIYHQNPDSRNWCECHYVDVVSTNDQTTPPGGQSLVVQSTPGPRHPHIIKHEDHSNDGTNQGSKFTPQSPNRSARRAEREVRRRQTSRARRDRDAAAMSQSHTVGCQWFPWGRGLKGRSMSQDSCTVGVAAAESSTPPEHHVRPPSSCSHHGQPSCRILKEAQKFQISRHGSFCSDDSCVSDRGAAGGDGTSSCKHSSLPIRRFEGAFCLANPQDSASSALRLQRVLEELVVTEREYVRSLSYILTHYLPLLDRPDIPQDLRGKRGIIFGNLEKLYNFHSHYFLPELEACQREPAMVARCFLRHSESFGLYALYSKNKPQSDALILHRRHDIFKKKQQELGDMMDLSSYLLRPIQRISKYSLLLQDMLALAGSYRPKDRIQDTLLASSVGAQSICGSGVYVPDLSSSERERVRAEIQGAADLVRFQMRHGNDLLTMDAIRDCDVNLKEQGQLIRQDEFTVFFKKKKCLRRIFLFEDLILFSKTKRTDVGNDVYVYKQSFKTSDIGMTHNSGVSGLCFEIWFRRRKSEDTYTLKASSMEVKKAWTTDLERILWDQATHSRELRMQERVFMGMGRKPFMDIQPSDAAICDRAVSCVLPGRIPVTCCSHRGLDYPRPHSIGSGSTASTTLSQSSSSSGRGSLPPSGYPGCQSQGVEPSPAICSSPEAVTDTELNSLHQQQHHQLHRNCDEWKSHHHLIDSTESSTECIVPSSSNHSCLSAIGEIYWELHPNPHIWCRMMKLLSQNQRQFNHGFTGYWSPGAIQPLWRSSSHPATHGLSCLQKHEDVVKLHFLIQLGHINRKSLISDVMTRRMGGVPIRFHRLQIPCGGRFPTGTSTNKHRLQLKCHFFTQEQRAKNSTANMSKVLDIERCDLNIKKNNSSHHTELYGEERLIVRRGQPFIVVLHMKPGKEIKLDQTSLTLIAEVGPLPRKESDTKVSFSLHDSIVETEWSASAICDPSGNTVSMTINSSPDSPIGVYSLTLDQDGQKTSLAQFTLLFNAWCTGDAVYMSSEAKRQEYVLAQHGQLYRGTFKRIRPLPWNFGQFEPGTLDICLKILDENPKFISDADKDCTARKSPVYVSRVLSAMINSNDDQGVLVGAWGDIPDDGVHPGTWIGSGDILHQWAESGPVHYGQCWVFAAVACTVSRALGIPCRVVTNFGSAHDTDASLRIEKLYTVNNERISTDDSIWNFHVWVDSWMTRPDLGVEYDGWQTSDPTPQETSEGVFCCGPASLKAIKEGDLTKKYDAPFIFAEVNADVVYMVRLSNGDIYTLRESTDVVGRSISTKAVGSDERHDITHQYKYPEGSEEERRVYHKAQHHNKLEKRGAEPGLQLKIKLSDNMIVGLDFEVHAVLTNNYMRESSCYAMFFAKAVGYNGKLGETCAFVSEKVKLSPGEVRRLPLKLEYGHYGPIITSDKLVQVSAITFDNDNFDYHRAEKTIVLDEPDIEIKLEGDVTVNNQVAAELSMKNTLPEPLQNCSFTIEGIGLTQGKPITVKIGTVGPKQDAKANICFTPNNAGPTVLVVNFDSDKLRHVKGFINVVVKP</sequence>
<dbReference type="InterPro" id="IPR052231">
    <property type="entry name" value="Rho_GEF_signaling-related"/>
</dbReference>
<comment type="cofactor">
    <cofactor evidence="1">
        <name>Ca(2+)</name>
        <dbReference type="ChEBI" id="CHEBI:29108"/>
    </cofactor>
</comment>
<feature type="binding site" evidence="16">
    <location>
        <begin position="86"/>
        <end position="93"/>
    </location>
    <ligand>
        <name>ATP</name>
        <dbReference type="ChEBI" id="CHEBI:30616"/>
    </ligand>
</feature>
<feature type="domain" description="DH" evidence="20">
    <location>
        <begin position="2586"/>
        <end position="2797"/>
    </location>
</feature>
<feature type="compositionally biased region" description="Polar residues" evidence="18">
    <location>
        <begin position="1740"/>
        <end position="1768"/>
    </location>
</feature>
<evidence type="ECO:0000256" key="17">
    <source>
        <dbReference type="SAM" id="Coils"/>
    </source>
</evidence>
<comment type="similarity">
    <text evidence="3">Belongs to the transglutaminase superfamily. Transglutaminase family.</text>
</comment>
<dbReference type="SMART" id="SM00325">
    <property type="entry name" value="RhoGEF"/>
    <property type="match status" value="1"/>
</dbReference>
<dbReference type="FunFam" id="3.40.850.10:FF:000009">
    <property type="entry name" value="Kinesin-like protein"/>
    <property type="match status" value="1"/>
</dbReference>
<keyword evidence="14" id="KW-0012">Acyltransferase</keyword>
<dbReference type="SMART" id="SM00460">
    <property type="entry name" value="TGc"/>
    <property type="match status" value="1"/>
</dbReference>
<dbReference type="InterPro" id="IPR055251">
    <property type="entry name" value="SOS1_NGEF_PH"/>
</dbReference>
<protein>
    <recommendedName>
        <fullName evidence="15">protein-glutamine gamma-glutamyltransferase</fullName>
        <ecNumber evidence="15">2.3.2.13</ecNumber>
    </recommendedName>
</protein>
<feature type="coiled-coil region" evidence="17">
    <location>
        <begin position="408"/>
        <end position="435"/>
    </location>
</feature>
<dbReference type="GO" id="GO:0008017">
    <property type="term" value="F:microtubule binding"/>
    <property type="evidence" value="ECO:0007669"/>
    <property type="project" value="InterPro"/>
</dbReference>
<dbReference type="Pfam" id="PF00868">
    <property type="entry name" value="Transglut_N"/>
    <property type="match status" value="1"/>
</dbReference>
<evidence type="ECO:0000313" key="22">
    <source>
        <dbReference type="EMBL" id="KAG7520613.1"/>
    </source>
</evidence>
<feature type="region of interest" description="Disordered" evidence="18">
    <location>
        <begin position="2979"/>
        <end position="3025"/>
    </location>
</feature>
<comment type="caution">
    <text evidence="22">The sequence shown here is derived from an EMBL/GenBank/DDBJ whole genome shotgun (WGS) entry which is preliminary data.</text>
</comment>